<dbReference type="NCBIfam" id="TIGR03033">
    <property type="entry name" value="phage_rel_nuc"/>
    <property type="match status" value="1"/>
</dbReference>
<dbReference type="EMBL" id="WNDP01000098">
    <property type="protein sequence ID" value="KAF1022114.1"/>
    <property type="molecule type" value="Genomic_DNA"/>
</dbReference>
<feature type="region of interest" description="Disordered" evidence="1">
    <location>
        <begin position="1"/>
        <end position="74"/>
    </location>
</feature>
<organism evidence="3 4">
    <name type="scientific">Acinetobacter bereziniae</name>
    <name type="common">Acinetobacter genomosp. 10</name>
    <dbReference type="NCBI Taxonomy" id="106648"/>
    <lineage>
        <taxon>Bacteria</taxon>
        <taxon>Pseudomonadati</taxon>
        <taxon>Pseudomonadota</taxon>
        <taxon>Gammaproteobacteria</taxon>
        <taxon>Moraxellales</taxon>
        <taxon>Moraxellaceae</taxon>
        <taxon>Acinetobacter</taxon>
    </lineage>
</organism>
<dbReference type="AlphaFoldDB" id="A0A833PE87"/>
<accession>A0A833PE87</accession>
<dbReference type="InterPro" id="IPR011604">
    <property type="entry name" value="PDDEXK-like_dom_sf"/>
</dbReference>
<reference evidence="4" key="1">
    <citation type="journal article" date="2020" name="MBio">
        <title>Horizontal gene transfer to a defensive symbiont with a reduced genome amongst a multipartite beetle microbiome.</title>
        <authorList>
            <person name="Waterworth S.C."/>
            <person name="Florez L.V."/>
            <person name="Rees E.R."/>
            <person name="Hertweck C."/>
            <person name="Kaltenpoth M."/>
            <person name="Kwan J.C."/>
        </authorList>
    </citation>
    <scope>NUCLEOTIDE SEQUENCE [LARGE SCALE GENOMIC DNA]</scope>
</reference>
<feature type="compositionally biased region" description="Basic and acidic residues" evidence="1">
    <location>
        <begin position="58"/>
        <end position="70"/>
    </location>
</feature>
<dbReference type="Gene3D" id="3.90.320.10">
    <property type="match status" value="1"/>
</dbReference>
<feature type="domain" description="YqaJ viral recombinase" evidence="2">
    <location>
        <begin position="78"/>
        <end position="219"/>
    </location>
</feature>
<gene>
    <name evidence="3" type="ORF">GAK29_03282</name>
</gene>
<evidence type="ECO:0000259" key="2">
    <source>
        <dbReference type="Pfam" id="PF09588"/>
    </source>
</evidence>
<dbReference type="PANTHER" id="PTHR46609:SF6">
    <property type="entry name" value="EXONUCLEASE, PHAGE-TYPE_RECB, C-TERMINAL DOMAIN-CONTAINING PROTEIN-RELATED"/>
    <property type="match status" value="1"/>
</dbReference>
<protein>
    <recommendedName>
        <fullName evidence="2">YqaJ viral recombinase domain-containing protein</fullName>
    </recommendedName>
</protein>
<name>A0A833PE87_ACIBZ</name>
<evidence type="ECO:0000313" key="4">
    <source>
        <dbReference type="Proteomes" id="UP000490535"/>
    </source>
</evidence>
<feature type="compositionally biased region" description="Pro residues" evidence="1">
    <location>
        <begin position="16"/>
        <end position="32"/>
    </location>
</feature>
<dbReference type="InterPro" id="IPR017482">
    <property type="entry name" value="Lambda-type_endonuclease"/>
</dbReference>
<dbReference type="PANTHER" id="PTHR46609">
    <property type="entry name" value="EXONUCLEASE, PHAGE-TYPE/RECB, C-TERMINAL DOMAIN-CONTAINING PROTEIN"/>
    <property type="match status" value="1"/>
</dbReference>
<dbReference type="InterPro" id="IPR019080">
    <property type="entry name" value="YqaJ_viral_recombinase"/>
</dbReference>
<sequence>MNINNSIHNHATNNPPTTPTPPNISIPFPLPQRPQTKPVPLRSRQHQRPKTQQGLKHSRVDKLRPKRLADTKQMSQAEWLKLRKQGIGSSDCAAACGLNPYMSMLELWMIKTGRIQQNIEDESEGHAPLYWGKRLEPLVAEYYSLHTNYKVRRVNAVLQHPEPDKHFMLANLDYSVVGDADVQILECKTAGEHGAKLWRDGVPLYVLCQVQHQLAVTGNKAAHICVLICGHETRIFKVTRSESVIQHIIHAERYFWECVEKDTPPEVDASESAAKALQQLYPEHVPLSTTNLTEDDQANQQFEQLIQARHQIETGQETFDLLKHQLQAKMQQAERAIFKTGSVTWKKSKDSISLDNKVLLKQHPEYLSQFPQNKQGSRRFNIYSNDD</sequence>
<dbReference type="SUPFAM" id="SSF52980">
    <property type="entry name" value="Restriction endonuclease-like"/>
    <property type="match status" value="1"/>
</dbReference>
<dbReference type="Pfam" id="PF09588">
    <property type="entry name" value="YqaJ"/>
    <property type="match status" value="1"/>
</dbReference>
<evidence type="ECO:0000313" key="3">
    <source>
        <dbReference type="EMBL" id="KAF1022114.1"/>
    </source>
</evidence>
<proteinExistence type="predicted"/>
<dbReference type="Proteomes" id="UP000490535">
    <property type="component" value="Unassembled WGS sequence"/>
</dbReference>
<dbReference type="InterPro" id="IPR011335">
    <property type="entry name" value="Restrct_endonuc-II-like"/>
</dbReference>
<comment type="caution">
    <text evidence="3">The sequence shown here is derived from an EMBL/GenBank/DDBJ whole genome shotgun (WGS) entry which is preliminary data.</text>
</comment>
<evidence type="ECO:0000256" key="1">
    <source>
        <dbReference type="SAM" id="MobiDB-lite"/>
    </source>
</evidence>
<feature type="compositionally biased region" description="Polar residues" evidence="1">
    <location>
        <begin position="1"/>
        <end position="11"/>
    </location>
</feature>
<dbReference type="InterPro" id="IPR051703">
    <property type="entry name" value="NF-kappa-B_Signaling_Reg"/>
</dbReference>